<dbReference type="EMBL" id="CP071090">
    <property type="protein sequence ID" value="QSQ27300.1"/>
    <property type="molecule type" value="Genomic_DNA"/>
</dbReference>
<sequence length="421" mass="44365">MRAKLTLLSALAFGTVTGAIATACQTYDFEPVEPLAIAQTTVEETIQARSRKPNIMLLVDTSGSMTDPVDKSDPDCKVSGSTDVCGDSEPCNTAICPTRWTELQAAVPQFLSDSGKFVRFALTTYPETGGSTSSGVSCNPSTANSVRKDLPAAEDDDSLLVHANSINDIIQGIPNAGPLRPFGGTPTSLSLRFVGGLNGMQAPDRENFVILLTDGLPNCNPDNVNDGSNPTACKCTQTGATACTGTFSRRGCLDMDASVTAVRELAAKKITTIVIGFGTETAEGSGPAVLDAMARAGGFARTCEAGETTCGPNDPCDPVTRLCSRSFYQAGNQAELADALEAISKKVVNPEPCLIKLDPSQLPSDPKLIVVYIDGERTLTGDNSWTLEDRGVLFNGNACERIKASTPDSPIDIEIRAIRQR</sequence>
<dbReference type="PROSITE" id="PS51257">
    <property type="entry name" value="PROKAR_LIPOPROTEIN"/>
    <property type="match status" value="1"/>
</dbReference>
<feature type="domain" description="VWFA" evidence="2">
    <location>
        <begin position="54"/>
        <end position="343"/>
    </location>
</feature>
<keyword evidence="3" id="KW-0449">Lipoprotein</keyword>
<dbReference type="InterPro" id="IPR002035">
    <property type="entry name" value="VWF_A"/>
</dbReference>
<dbReference type="RefSeq" id="WP_206728822.1">
    <property type="nucleotide sequence ID" value="NZ_CP071090.1"/>
</dbReference>
<keyword evidence="4" id="KW-1185">Reference proteome</keyword>
<keyword evidence="1" id="KW-0732">Signal</keyword>
<dbReference type="SUPFAM" id="SSF53300">
    <property type="entry name" value="vWA-like"/>
    <property type="match status" value="1"/>
</dbReference>
<dbReference type="Proteomes" id="UP000662747">
    <property type="component" value="Chromosome"/>
</dbReference>
<dbReference type="NCBIfam" id="NF033757">
    <property type="entry name" value="gliding_CglB"/>
    <property type="match status" value="1"/>
</dbReference>
<dbReference type="PROSITE" id="PS50234">
    <property type="entry name" value="VWFA"/>
    <property type="match status" value="1"/>
</dbReference>
<evidence type="ECO:0000259" key="2">
    <source>
        <dbReference type="PROSITE" id="PS50234"/>
    </source>
</evidence>
<feature type="signal peptide" evidence="1">
    <location>
        <begin position="1"/>
        <end position="21"/>
    </location>
</feature>
<reference evidence="3 4" key="1">
    <citation type="submission" date="2021-02" db="EMBL/GenBank/DDBJ databases">
        <title>De Novo genome assembly of isolated myxobacteria.</title>
        <authorList>
            <person name="Stevens D.C."/>
        </authorList>
    </citation>
    <scope>NUCLEOTIDE SEQUENCE [LARGE SCALE GENOMIC DNA]</scope>
    <source>
        <strain evidence="4">SCPEA02</strain>
    </source>
</reference>
<proteinExistence type="predicted"/>
<dbReference type="SMART" id="SM00327">
    <property type="entry name" value="VWA"/>
    <property type="match status" value="1"/>
</dbReference>
<organism evidence="3 4">
    <name type="scientific">Pyxidicoccus parkwayensis</name>
    <dbReference type="NCBI Taxonomy" id="2813578"/>
    <lineage>
        <taxon>Bacteria</taxon>
        <taxon>Pseudomonadati</taxon>
        <taxon>Myxococcota</taxon>
        <taxon>Myxococcia</taxon>
        <taxon>Myxococcales</taxon>
        <taxon>Cystobacterineae</taxon>
        <taxon>Myxococcaceae</taxon>
        <taxon>Pyxidicoccus</taxon>
    </lineage>
</organism>
<dbReference type="InterPro" id="IPR036465">
    <property type="entry name" value="vWFA_dom_sf"/>
</dbReference>
<evidence type="ECO:0000313" key="4">
    <source>
        <dbReference type="Proteomes" id="UP000662747"/>
    </source>
</evidence>
<accession>A0ABX7PA69</accession>
<evidence type="ECO:0000256" key="1">
    <source>
        <dbReference type="SAM" id="SignalP"/>
    </source>
</evidence>
<protein>
    <submittedName>
        <fullName evidence="3">Adventurous gliding motility lipoprotein CglB</fullName>
    </submittedName>
</protein>
<name>A0ABX7PA69_9BACT</name>
<dbReference type="Gene3D" id="3.40.50.410">
    <property type="entry name" value="von Willebrand factor, type A domain"/>
    <property type="match status" value="1"/>
</dbReference>
<feature type="chain" id="PRO_5045619730" evidence="1">
    <location>
        <begin position="22"/>
        <end position="421"/>
    </location>
</feature>
<evidence type="ECO:0000313" key="3">
    <source>
        <dbReference type="EMBL" id="QSQ27300.1"/>
    </source>
</evidence>
<gene>
    <name evidence="3" type="primary">cglB</name>
    <name evidence="3" type="ORF">JY651_21360</name>
</gene>
<dbReference type="CDD" id="cd00198">
    <property type="entry name" value="vWFA"/>
    <property type="match status" value="1"/>
</dbReference>